<feature type="non-terminal residue" evidence="6">
    <location>
        <position position="1"/>
    </location>
</feature>
<dbReference type="InterPro" id="IPR009081">
    <property type="entry name" value="PP-bd_ACP"/>
</dbReference>
<dbReference type="FunFam" id="2.30.38.10:FF:000001">
    <property type="entry name" value="Non-ribosomal peptide synthetase PvdI"/>
    <property type="match status" value="1"/>
</dbReference>
<evidence type="ECO:0000256" key="4">
    <source>
        <dbReference type="ARBA" id="ARBA00022553"/>
    </source>
</evidence>
<dbReference type="EMBL" id="RAWG01000608">
    <property type="protein sequence ID" value="RKH26216.1"/>
    <property type="molecule type" value="Genomic_DNA"/>
</dbReference>
<dbReference type="InterPro" id="IPR000873">
    <property type="entry name" value="AMP-dep_synth/lig_dom"/>
</dbReference>
<dbReference type="Proteomes" id="UP000273405">
    <property type="component" value="Unassembled WGS sequence"/>
</dbReference>
<dbReference type="Gene3D" id="3.30.300.30">
    <property type="match status" value="1"/>
</dbReference>
<dbReference type="Gene3D" id="2.30.38.10">
    <property type="entry name" value="Luciferase, Domain 3"/>
    <property type="match status" value="1"/>
</dbReference>
<evidence type="ECO:0000256" key="3">
    <source>
        <dbReference type="ARBA" id="ARBA00022450"/>
    </source>
</evidence>
<dbReference type="InterPro" id="IPR020806">
    <property type="entry name" value="PKS_PP-bd"/>
</dbReference>
<dbReference type="PROSITE" id="PS00012">
    <property type="entry name" value="PHOSPHOPANTETHEINE"/>
    <property type="match status" value="1"/>
</dbReference>
<dbReference type="GO" id="GO:0031177">
    <property type="term" value="F:phosphopantetheine binding"/>
    <property type="evidence" value="ECO:0007669"/>
    <property type="project" value="InterPro"/>
</dbReference>
<dbReference type="Gene3D" id="3.40.50.980">
    <property type="match status" value="1"/>
</dbReference>
<evidence type="ECO:0000256" key="1">
    <source>
        <dbReference type="ARBA" id="ARBA00001957"/>
    </source>
</evidence>
<comment type="similarity">
    <text evidence="2">Belongs to the ATP-dependent AMP-binding enzyme family.</text>
</comment>
<dbReference type="OrthoDB" id="5498777at2"/>
<dbReference type="GO" id="GO:0003824">
    <property type="term" value="F:catalytic activity"/>
    <property type="evidence" value="ECO:0007669"/>
    <property type="project" value="InterPro"/>
</dbReference>
<dbReference type="GO" id="GO:0043041">
    <property type="term" value="P:amino acid activation for nonribosomal peptide biosynthetic process"/>
    <property type="evidence" value="ECO:0007669"/>
    <property type="project" value="TreeGrafter"/>
</dbReference>
<keyword evidence="7" id="KW-1185">Reference proteome</keyword>
<dbReference type="InterPro" id="IPR023213">
    <property type="entry name" value="CAT-like_dom_sf"/>
</dbReference>
<evidence type="ECO:0000256" key="2">
    <source>
        <dbReference type="ARBA" id="ARBA00006432"/>
    </source>
</evidence>
<dbReference type="FunFam" id="1.10.1200.10:FF:000005">
    <property type="entry name" value="Nonribosomal peptide synthetase 1"/>
    <property type="match status" value="1"/>
</dbReference>
<dbReference type="FunFam" id="3.30.559.10:FF:000012">
    <property type="entry name" value="Non-ribosomal peptide synthetase"/>
    <property type="match status" value="1"/>
</dbReference>
<feature type="domain" description="Carrier" evidence="5">
    <location>
        <begin position="248"/>
        <end position="323"/>
    </location>
</feature>
<dbReference type="AlphaFoldDB" id="A0A3A8M1J4"/>
<dbReference type="PANTHER" id="PTHR45527">
    <property type="entry name" value="NONRIBOSOMAL PEPTIDE SYNTHETASE"/>
    <property type="match status" value="1"/>
</dbReference>
<dbReference type="CDD" id="cd19531">
    <property type="entry name" value="LCL_NRPS-like"/>
    <property type="match status" value="1"/>
</dbReference>
<dbReference type="RefSeq" id="WP_147443994.1">
    <property type="nucleotide sequence ID" value="NZ_RAWG01000608.1"/>
</dbReference>
<feature type="non-terminal residue" evidence="6">
    <location>
        <position position="548"/>
    </location>
</feature>
<comment type="cofactor">
    <cofactor evidence="1">
        <name>pantetheine 4'-phosphate</name>
        <dbReference type="ChEBI" id="CHEBI:47942"/>
    </cofactor>
</comment>
<dbReference type="InterPro" id="IPR045851">
    <property type="entry name" value="AMP-bd_C_sf"/>
</dbReference>
<dbReference type="FunFam" id="3.30.300.30:FF:000010">
    <property type="entry name" value="Enterobactin synthetase component F"/>
    <property type="match status" value="1"/>
</dbReference>
<dbReference type="Pfam" id="PF00501">
    <property type="entry name" value="AMP-binding"/>
    <property type="match status" value="1"/>
</dbReference>
<dbReference type="SUPFAM" id="SSF47336">
    <property type="entry name" value="ACP-like"/>
    <property type="match status" value="1"/>
</dbReference>
<accession>A0A3A8M1J4</accession>
<dbReference type="Pfam" id="PF00550">
    <property type="entry name" value="PP-binding"/>
    <property type="match status" value="1"/>
</dbReference>
<sequence length="548" mass="59321">AFFGGDRADPRAVRNVLAAGPKGQLVNLYGPTEATVCATFHAVGALAADATVLPIGRPVARARLYVLDAHGEPVAPGVPGELFIGGEGVGRGYPGHPATTAERFVPDAFSGIPGARLYRTGDRARWRADGTLDFVGRVDAQVKVRGFRIEPGEVESALHAHPSVREAVVVVREDVPGDKRLVAYVVGHPSPDPTTLRAFLVERLPAHLVPSAFVPMTALPLTPGGKLDRKALPVPEQAESALVPAVPERLTPFQQRVAGLFRDVLHVERVGLHDDFFALGGHSLLATQLISRLRATFQVELPLRGLFTASTVARVTELVEEQLLVRSDGPRVPTLRRVSRDGDLPLSFSQQRLWVLDQLQPGATPYVLLGAVRLEGALDAEALRRALELLVDRHEALRTTFALKGNEPIQRIHPTPAWTLPLTDLGTLPPEDPEAAVHRLALEETGRPFDLGQGPLLRSRLLRLAPEHHVLVLAMHHIVSDGWSVGVMVREVAAAYAAFASGTTPHLPALPVQYADFASWQRGWLQGDVLAKQVAWWKEQLAGAPHVL</sequence>
<dbReference type="PROSITE" id="PS50075">
    <property type="entry name" value="CARRIER"/>
    <property type="match status" value="1"/>
</dbReference>
<evidence type="ECO:0000313" key="7">
    <source>
        <dbReference type="Proteomes" id="UP000273405"/>
    </source>
</evidence>
<dbReference type="Gene3D" id="3.30.559.10">
    <property type="entry name" value="Chloramphenicol acetyltransferase-like domain"/>
    <property type="match status" value="1"/>
</dbReference>
<name>A0A3A8M1J4_9BACT</name>
<keyword evidence="4" id="KW-0597">Phosphoprotein</keyword>
<protein>
    <submittedName>
        <fullName evidence="6">Non-ribosomal peptide synthetase</fullName>
    </submittedName>
</protein>
<organism evidence="6 7">
    <name type="scientific">Corallococcus sicarius</name>
    <dbReference type="NCBI Taxonomy" id="2316726"/>
    <lineage>
        <taxon>Bacteria</taxon>
        <taxon>Pseudomonadati</taxon>
        <taxon>Myxococcota</taxon>
        <taxon>Myxococcia</taxon>
        <taxon>Myxococcales</taxon>
        <taxon>Cystobacterineae</taxon>
        <taxon>Myxococcaceae</taxon>
        <taxon>Corallococcus</taxon>
    </lineage>
</organism>
<comment type="caution">
    <text evidence="6">The sequence shown here is derived from an EMBL/GenBank/DDBJ whole genome shotgun (WGS) entry which is preliminary data.</text>
</comment>
<dbReference type="Pfam" id="PF00668">
    <property type="entry name" value="Condensation"/>
    <property type="match status" value="1"/>
</dbReference>
<dbReference type="SUPFAM" id="SSF56801">
    <property type="entry name" value="Acetyl-CoA synthetase-like"/>
    <property type="match status" value="1"/>
</dbReference>
<dbReference type="GO" id="GO:0005829">
    <property type="term" value="C:cytosol"/>
    <property type="evidence" value="ECO:0007669"/>
    <property type="project" value="TreeGrafter"/>
</dbReference>
<dbReference type="GO" id="GO:0044550">
    <property type="term" value="P:secondary metabolite biosynthetic process"/>
    <property type="evidence" value="ECO:0007669"/>
    <property type="project" value="TreeGrafter"/>
</dbReference>
<evidence type="ECO:0000259" key="5">
    <source>
        <dbReference type="PROSITE" id="PS50075"/>
    </source>
</evidence>
<dbReference type="Pfam" id="PF13193">
    <property type="entry name" value="AMP-binding_C"/>
    <property type="match status" value="1"/>
</dbReference>
<dbReference type="Gene3D" id="1.10.1200.10">
    <property type="entry name" value="ACP-like"/>
    <property type="match status" value="1"/>
</dbReference>
<dbReference type="PANTHER" id="PTHR45527:SF1">
    <property type="entry name" value="FATTY ACID SYNTHASE"/>
    <property type="match status" value="1"/>
</dbReference>
<gene>
    <name evidence="6" type="ORF">D7X12_41170</name>
</gene>
<evidence type="ECO:0000313" key="6">
    <source>
        <dbReference type="EMBL" id="RKH26216.1"/>
    </source>
</evidence>
<dbReference type="SMART" id="SM00823">
    <property type="entry name" value="PKS_PP"/>
    <property type="match status" value="1"/>
</dbReference>
<reference evidence="7" key="1">
    <citation type="submission" date="2018-09" db="EMBL/GenBank/DDBJ databases">
        <authorList>
            <person name="Livingstone P.G."/>
            <person name="Whitworth D.E."/>
        </authorList>
    </citation>
    <scope>NUCLEOTIDE SEQUENCE [LARGE SCALE GENOMIC DNA]</scope>
    <source>
        <strain evidence="7">CA040B</strain>
    </source>
</reference>
<dbReference type="InterPro" id="IPR025110">
    <property type="entry name" value="AMP-bd_C"/>
</dbReference>
<dbReference type="InterPro" id="IPR036736">
    <property type="entry name" value="ACP-like_sf"/>
</dbReference>
<keyword evidence="3" id="KW-0596">Phosphopantetheine</keyword>
<dbReference type="SUPFAM" id="SSF52777">
    <property type="entry name" value="CoA-dependent acyltransferases"/>
    <property type="match status" value="1"/>
</dbReference>
<dbReference type="InterPro" id="IPR001242">
    <property type="entry name" value="Condensation_dom"/>
</dbReference>
<proteinExistence type="inferred from homology"/>
<dbReference type="InterPro" id="IPR006162">
    <property type="entry name" value="Ppantetheine_attach_site"/>
</dbReference>